<dbReference type="PANTHER" id="PTHR30441:SF4">
    <property type="entry name" value="PROTEIN ASMA"/>
    <property type="match status" value="1"/>
</dbReference>
<gene>
    <name evidence="3" type="ORF">C4520_12590</name>
</gene>
<evidence type="ECO:0000256" key="1">
    <source>
        <dbReference type="SAM" id="Phobius"/>
    </source>
</evidence>
<comment type="caution">
    <text evidence="3">The sequence shown here is derived from an EMBL/GenBank/DDBJ whole genome shotgun (WGS) entry which is preliminary data.</text>
</comment>
<dbReference type="GO" id="GO:0090313">
    <property type="term" value="P:regulation of protein targeting to membrane"/>
    <property type="evidence" value="ECO:0007669"/>
    <property type="project" value="TreeGrafter"/>
</dbReference>
<organism evidence="3 4">
    <name type="scientific">Abyssobacteria bacterium (strain SURF_5)</name>
    <dbReference type="NCBI Taxonomy" id="2093360"/>
    <lineage>
        <taxon>Bacteria</taxon>
        <taxon>Pseudomonadati</taxon>
        <taxon>Candidatus Hydrogenedentota</taxon>
        <taxon>Candidatus Abyssobacteria</taxon>
    </lineage>
</organism>
<dbReference type="InterPro" id="IPR052894">
    <property type="entry name" value="AsmA-related"/>
</dbReference>
<sequence>MPQVTFHPLKKDYPLNIKNIRRFAKPALRVGIGLISLFLVAALSLWLFFPRERVKAAVIQELSNRLNQDVTVEDISVGFYPDVELVAKGVRIKDRDSGTELISMKRVYLDVSIFQLLQRNVMLEDIVVTSPELHLVREPEGQWNTQKAFKKMKGSGQRIETTEQIKISPIRIRNGSIRISSPAAELLIEDINATYDIAGRQMLIASAKIQLPFLSAHATGTISELATPDPVLALNAEGVLMSEGPLARLKPRDADTIQPVAEFHLEASGKSRNVLLSAAFSCNPELTNGAQTTGTLTGTLRPSEGLLQISSLNASIGKSSVSLAGLCSRIWSKEREAHFSGKAFWAVKEFMAATKMRPASSFEPEGTIEAALNITATMKQVELQSDMDLLNAGLTIPRLMRKEPGAPARLKIDAVFTPPGELVINDFNFAVGNGNVTGEARFNPSTEPWLDASLETGDFPLEQLDLVPAISFEDGKLAMQATIRENQPASQKIAFKSEGSVEKAQLSAKFLAQPVRDLDASFALTESKAAVNASTFSLGNSTYHAAAEIADLDERHLTGSLRTSVLDLNEIIALISKRDDETSNHNSSAPSSNLSLELLVEADSVYAGTATTGPISTTWTYSTGRHSFDPLMLSSFGGTIEGRFDVDTTGGVPAWKADVSGREMKLEQLAALFNPEKTAVTGSVHLNGALSGNAARDVDTFLSSVNGTVDVNATDGQIKQYAMLKNIFLLMQVPLGTMLIPGIRETIIANTLIDAIRTGGRSLDPTNITYDKIEGSFTLTNGIAHSDDLRLETGVAHLLFSGDVDLPQSQLDMTVRATPLGSIGSIMGKIPIAGDQLQKAKDTVFSTDFIVRGPLSDPSVKFAAAEKLLGKDQD</sequence>
<dbReference type="AlphaFoldDB" id="A0A3A4NFZ3"/>
<reference evidence="3 4" key="1">
    <citation type="journal article" date="2017" name="ISME J.">
        <title>Energy and carbon metabolisms in a deep terrestrial subsurface fluid microbial community.</title>
        <authorList>
            <person name="Momper L."/>
            <person name="Jungbluth S.P."/>
            <person name="Lee M.D."/>
            <person name="Amend J.P."/>
        </authorList>
    </citation>
    <scope>NUCLEOTIDE SEQUENCE [LARGE SCALE GENOMIC DNA]</scope>
    <source>
        <strain evidence="3">SURF_5</strain>
    </source>
</reference>
<dbReference type="PANTHER" id="PTHR30441">
    <property type="entry name" value="DUF748 DOMAIN-CONTAINING PROTEIN"/>
    <property type="match status" value="1"/>
</dbReference>
<dbReference type="Pfam" id="PF13116">
    <property type="entry name" value="YhdP"/>
    <property type="match status" value="1"/>
</dbReference>
<protein>
    <submittedName>
        <fullName evidence="3">AsmA family protein</fullName>
    </submittedName>
</protein>
<feature type="transmembrane region" description="Helical" evidence="1">
    <location>
        <begin position="27"/>
        <end position="49"/>
    </location>
</feature>
<dbReference type="EMBL" id="QZKU01000087">
    <property type="protein sequence ID" value="RJP19577.1"/>
    <property type="molecule type" value="Genomic_DNA"/>
</dbReference>
<dbReference type="InterPro" id="IPR008023">
    <property type="entry name" value="DUF748"/>
</dbReference>
<name>A0A3A4NFZ3_ABYX5</name>
<dbReference type="Pfam" id="PF05359">
    <property type="entry name" value="DUF748"/>
    <property type="match status" value="1"/>
</dbReference>
<evidence type="ECO:0000313" key="4">
    <source>
        <dbReference type="Proteomes" id="UP000265882"/>
    </source>
</evidence>
<keyword evidence="1" id="KW-0472">Membrane</keyword>
<evidence type="ECO:0000313" key="3">
    <source>
        <dbReference type="EMBL" id="RJP19577.1"/>
    </source>
</evidence>
<keyword evidence="1" id="KW-1133">Transmembrane helix</keyword>
<accession>A0A3A4NFZ3</accession>
<proteinExistence type="predicted"/>
<feature type="domain" description="YhdP central" evidence="2">
    <location>
        <begin position="296"/>
        <end position="860"/>
    </location>
</feature>
<dbReference type="GO" id="GO:0005886">
    <property type="term" value="C:plasma membrane"/>
    <property type="evidence" value="ECO:0007669"/>
    <property type="project" value="TreeGrafter"/>
</dbReference>
<dbReference type="Proteomes" id="UP000265882">
    <property type="component" value="Unassembled WGS sequence"/>
</dbReference>
<evidence type="ECO:0000259" key="2">
    <source>
        <dbReference type="Pfam" id="PF13116"/>
    </source>
</evidence>
<dbReference type="InterPro" id="IPR025263">
    <property type="entry name" value="YhdP_central"/>
</dbReference>
<keyword evidence="1" id="KW-0812">Transmembrane</keyword>